<gene>
    <name evidence="1" type="ORF">FHX71_004241</name>
</gene>
<dbReference type="RefSeq" id="WP_182619401.1">
    <property type="nucleotide sequence ID" value="NZ_BAAATF010000010.1"/>
</dbReference>
<name>A0A7W3JCF3_9MICO</name>
<proteinExistence type="predicted"/>
<keyword evidence="2" id="KW-1185">Reference proteome</keyword>
<dbReference type="Proteomes" id="UP000540568">
    <property type="component" value="Unassembled WGS sequence"/>
</dbReference>
<sequence length="96" mass="10788">MDASKPLSGLYSPMPEPGTKKFCVFCREPVTLERAESGWFYWAAVGDPVDGGRYCLGGVMGNVHSPALRTLHLPQRESDDERWAWRYSPEGEGRLQ</sequence>
<dbReference type="AlphaFoldDB" id="A0A7W3JCF3"/>
<dbReference type="EMBL" id="JACGWV010000002">
    <property type="protein sequence ID" value="MBA8810265.1"/>
    <property type="molecule type" value="Genomic_DNA"/>
</dbReference>
<evidence type="ECO:0000313" key="2">
    <source>
        <dbReference type="Proteomes" id="UP000540568"/>
    </source>
</evidence>
<organism evidence="1 2">
    <name type="scientific">Promicromonospora sukumoe</name>
    <dbReference type="NCBI Taxonomy" id="88382"/>
    <lineage>
        <taxon>Bacteria</taxon>
        <taxon>Bacillati</taxon>
        <taxon>Actinomycetota</taxon>
        <taxon>Actinomycetes</taxon>
        <taxon>Micrococcales</taxon>
        <taxon>Promicromonosporaceae</taxon>
        <taxon>Promicromonospora</taxon>
    </lineage>
</organism>
<protein>
    <submittedName>
        <fullName evidence="1">Uncharacterized protein</fullName>
    </submittedName>
</protein>
<reference evidence="1 2" key="1">
    <citation type="submission" date="2020-07" db="EMBL/GenBank/DDBJ databases">
        <title>Sequencing the genomes of 1000 actinobacteria strains.</title>
        <authorList>
            <person name="Klenk H.-P."/>
        </authorList>
    </citation>
    <scope>NUCLEOTIDE SEQUENCE [LARGE SCALE GENOMIC DNA]</scope>
    <source>
        <strain evidence="1 2">DSM 44121</strain>
    </source>
</reference>
<evidence type="ECO:0000313" key="1">
    <source>
        <dbReference type="EMBL" id="MBA8810265.1"/>
    </source>
</evidence>
<accession>A0A7W3JCF3</accession>
<comment type="caution">
    <text evidence="1">The sequence shown here is derived from an EMBL/GenBank/DDBJ whole genome shotgun (WGS) entry which is preliminary data.</text>
</comment>